<dbReference type="SUPFAM" id="SSF89550">
    <property type="entry name" value="PHP domain-like"/>
    <property type="match status" value="1"/>
</dbReference>
<organism evidence="2 3">
    <name type="scientific">Georgfuchsia toluolica</name>
    <dbReference type="NCBI Taxonomy" id="424218"/>
    <lineage>
        <taxon>Bacteria</taxon>
        <taxon>Pseudomonadati</taxon>
        <taxon>Pseudomonadota</taxon>
        <taxon>Betaproteobacteria</taxon>
        <taxon>Nitrosomonadales</taxon>
        <taxon>Sterolibacteriaceae</taxon>
        <taxon>Georgfuchsia</taxon>
    </lineage>
</organism>
<dbReference type="Gene3D" id="3.20.20.140">
    <property type="entry name" value="Metal-dependent hydrolases"/>
    <property type="match status" value="1"/>
</dbReference>
<comment type="caution">
    <text evidence="2">The sequence shown here is derived from an EMBL/GenBank/DDBJ whole genome shotgun (WGS) entry which is preliminary data.</text>
</comment>
<keyword evidence="3" id="KW-1185">Reference proteome</keyword>
<dbReference type="PANTHER" id="PTHR42924">
    <property type="entry name" value="EXONUCLEASE"/>
    <property type="match status" value="1"/>
</dbReference>
<dbReference type="InterPro" id="IPR004013">
    <property type="entry name" value="PHP_dom"/>
</dbReference>
<evidence type="ECO:0000313" key="2">
    <source>
        <dbReference type="EMBL" id="CAG4883012.1"/>
    </source>
</evidence>
<protein>
    <submittedName>
        <fullName evidence="2">3',5'-nucleoside bisphosphate phosphatase</fullName>
        <ecNumber evidence="2">3.1.3.97</ecNumber>
    </submittedName>
</protein>
<dbReference type="EMBL" id="CAJQUM010000001">
    <property type="protein sequence ID" value="CAG4883012.1"/>
    <property type="molecule type" value="Genomic_DNA"/>
</dbReference>
<accession>A0A916J1T5</accession>
<dbReference type="Pfam" id="PF02811">
    <property type="entry name" value="PHP"/>
    <property type="match status" value="1"/>
</dbReference>
<gene>
    <name evidence="2" type="ORF">GTOL_10894</name>
</gene>
<dbReference type="InterPro" id="IPR003141">
    <property type="entry name" value="Pol/His_phosphatase_N"/>
</dbReference>
<dbReference type="Proteomes" id="UP000742786">
    <property type="component" value="Unassembled WGS sequence"/>
</dbReference>
<dbReference type="EC" id="3.1.3.97" evidence="2"/>
<evidence type="ECO:0000313" key="3">
    <source>
        <dbReference type="Proteomes" id="UP000742786"/>
    </source>
</evidence>
<name>A0A916J1T5_9PROT</name>
<dbReference type="AlphaFoldDB" id="A0A916J1T5"/>
<sequence>MNADLHSHSNKSDGLLAPADLVRRAHANGVELFALTDHDEISGIAEAQAEARVCGLRCVSGVEISVSWRGDHTIHLLGFDFDATDRALIDGLAGVRAGRDERARRMGAELDKVGIRGVYEGAQKYVSNPALISRLHFARYIAAAGHAKDVKSVFDYWLAKGKPGYVSHVWAELEQAVGWIRSAGGIAVMAHPGRYRVSRAEMRELTVEFMAAGGEGIEVLSSSHTPGQAREVLRLAREFKLLASCGSDFHGPGESWIDLGKMPPLPDDLTPVWSRFQISSKKSLATEDTEFTEKGKG</sequence>
<dbReference type="GO" id="GO:0004534">
    <property type="term" value="F:5'-3' RNA exonuclease activity"/>
    <property type="evidence" value="ECO:0007669"/>
    <property type="project" value="TreeGrafter"/>
</dbReference>
<dbReference type="SMART" id="SM00481">
    <property type="entry name" value="POLIIIAc"/>
    <property type="match status" value="1"/>
</dbReference>
<dbReference type="PANTHER" id="PTHR42924:SF3">
    <property type="entry name" value="POLYMERASE_HISTIDINOL PHOSPHATASE N-TERMINAL DOMAIN-CONTAINING PROTEIN"/>
    <property type="match status" value="1"/>
</dbReference>
<evidence type="ECO:0000259" key="1">
    <source>
        <dbReference type="SMART" id="SM00481"/>
    </source>
</evidence>
<dbReference type="InterPro" id="IPR016195">
    <property type="entry name" value="Pol/histidinol_Pase-like"/>
</dbReference>
<keyword evidence="2" id="KW-0378">Hydrolase</keyword>
<proteinExistence type="predicted"/>
<dbReference type="CDD" id="cd07438">
    <property type="entry name" value="PHP_HisPPase_AMP"/>
    <property type="match status" value="1"/>
</dbReference>
<feature type="domain" description="Polymerase/histidinol phosphatase N-terminal" evidence="1">
    <location>
        <begin position="3"/>
        <end position="68"/>
    </location>
</feature>
<dbReference type="NCBIfam" id="NF041577">
    <property type="entry name" value="nside_bi_sphtase"/>
    <property type="match status" value="1"/>
</dbReference>
<dbReference type="InterPro" id="IPR049742">
    <property type="entry name" value="35NBP"/>
</dbReference>
<dbReference type="InterPro" id="IPR052018">
    <property type="entry name" value="PHP_domain"/>
</dbReference>
<dbReference type="Gene3D" id="1.10.150.650">
    <property type="match status" value="1"/>
</dbReference>
<dbReference type="RefSeq" id="WP_220635022.1">
    <property type="nucleotide sequence ID" value="NZ_CAJQUM010000001.1"/>
</dbReference>
<dbReference type="GO" id="GO:0035312">
    <property type="term" value="F:5'-3' DNA exonuclease activity"/>
    <property type="evidence" value="ECO:0007669"/>
    <property type="project" value="TreeGrafter"/>
</dbReference>
<reference evidence="2" key="1">
    <citation type="submission" date="2021-04" db="EMBL/GenBank/DDBJ databases">
        <authorList>
            <person name="Hornung B."/>
        </authorList>
    </citation>
    <scope>NUCLEOTIDE SEQUENCE</scope>
    <source>
        <strain evidence="2">G5G6</strain>
    </source>
</reference>
<dbReference type="GO" id="GO:0097657">
    <property type="term" value="F:3',5'-nucleotide bisphosphate phosphatase activity"/>
    <property type="evidence" value="ECO:0007669"/>
    <property type="project" value="UniProtKB-EC"/>
</dbReference>